<dbReference type="PANTHER" id="PTHR12521:SF0">
    <property type="entry name" value="ADP-RIBOSE GLYCOHYDROLASE OARD1"/>
    <property type="match status" value="1"/>
</dbReference>
<name>A0A9X1VPP5_9FLAO</name>
<evidence type="ECO:0000313" key="4">
    <source>
        <dbReference type="Proteomes" id="UP001139369"/>
    </source>
</evidence>
<protein>
    <submittedName>
        <fullName evidence="3">Macro domain-containing protein</fullName>
    </submittedName>
</protein>
<organism evidence="3 4">
    <name type="scientific">Polaribacter marinus</name>
    <dbReference type="NCBI Taxonomy" id="2916838"/>
    <lineage>
        <taxon>Bacteria</taxon>
        <taxon>Pseudomonadati</taxon>
        <taxon>Bacteroidota</taxon>
        <taxon>Flavobacteriia</taxon>
        <taxon>Flavobacteriales</taxon>
        <taxon>Flavobacteriaceae</taxon>
    </lineage>
</organism>
<evidence type="ECO:0000256" key="1">
    <source>
        <dbReference type="ARBA" id="ARBA00035885"/>
    </source>
</evidence>
<feature type="domain" description="Macro" evidence="2">
    <location>
        <begin position="1"/>
        <end position="145"/>
    </location>
</feature>
<gene>
    <name evidence="3" type="ORF">MC378_06675</name>
</gene>
<dbReference type="SUPFAM" id="SSF52949">
    <property type="entry name" value="Macro domain-like"/>
    <property type="match status" value="1"/>
</dbReference>
<proteinExistence type="predicted"/>
<reference evidence="3" key="1">
    <citation type="submission" date="2022-02" db="EMBL/GenBank/DDBJ databases">
        <title>Polaribacter sp. MSW13, isolated from seawater.</title>
        <authorList>
            <person name="Kristyanto S."/>
            <person name="Jung J."/>
            <person name="Jeon C.O."/>
        </authorList>
    </citation>
    <scope>NUCLEOTIDE SEQUENCE</scope>
    <source>
        <strain evidence="3">MSW13</strain>
    </source>
</reference>
<dbReference type="Gene3D" id="3.40.220.10">
    <property type="entry name" value="Leucine Aminopeptidase, subunit E, domain 1"/>
    <property type="match status" value="1"/>
</dbReference>
<dbReference type="AlphaFoldDB" id="A0A9X1VPP5"/>
<dbReference type="PANTHER" id="PTHR12521">
    <property type="entry name" value="PROTEIN C6ORF130"/>
    <property type="match status" value="1"/>
</dbReference>
<accession>A0A9X1VPP5</accession>
<dbReference type="InterPro" id="IPR002589">
    <property type="entry name" value="Macro_dom"/>
</dbReference>
<dbReference type="Proteomes" id="UP001139369">
    <property type="component" value="Unassembled WGS sequence"/>
</dbReference>
<dbReference type="Pfam" id="PF01661">
    <property type="entry name" value="Macro"/>
    <property type="match status" value="1"/>
</dbReference>
<evidence type="ECO:0000259" key="2">
    <source>
        <dbReference type="PROSITE" id="PS51154"/>
    </source>
</evidence>
<comment type="caution">
    <text evidence="3">The sequence shown here is derived from an EMBL/GenBank/DDBJ whole genome shotgun (WGS) entry which is preliminary data.</text>
</comment>
<dbReference type="InterPro" id="IPR043472">
    <property type="entry name" value="Macro_dom-like"/>
</dbReference>
<keyword evidence="4" id="KW-1185">Reference proteome</keyword>
<dbReference type="GO" id="GO:0140291">
    <property type="term" value="P:peptidyl-glutamate ADP-deribosylation"/>
    <property type="evidence" value="ECO:0007669"/>
    <property type="project" value="TreeGrafter"/>
</dbReference>
<dbReference type="PROSITE" id="PS51154">
    <property type="entry name" value="MACRO"/>
    <property type="match status" value="1"/>
</dbReference>
<dbReference type="SMART" id="SM00506">
    <property type="entry name" value="A1pp"/>
    <property type="match status" value="1"/>
</dbReference>
<sequence>MEVIHGNIFTTKCQTIVNTVNCFGVMGAGIALECKYRYPEMNERYVELCQQKLLNIGQLYLYKSSKKWILNFPTKHHWKFPTKKEYLEKGLKKFVDTYQERGIESIAFPLLGASHGGMTKDDSLEIMERYLRKISIPYEVYSYNPNTPDDLFPIFKAFMLDNDSKKIRNLTDLTNKQVDVLLKAIRNNQVNNMNSFELIKGIGEKAIQKCFTFAMSKEIQNIQSKLF</sequence>
<dbReference type="RefSeq" id="WP_242177979.1">
    <property type="nucleotide sequence ID" value="NZ_JAKQYM010000004.1"/>
</dbReference>
<evidence type="ECO:0000313" key="3">
    <source>
        <dbReference type="EMBL" id="MCI2228847.1"/>
    </source>
</evidence>
<dbReference type="EMBL" id="JAKQYM010000004">
    <property type="protein sequence ID" value="MCI2228847.1"/>
    <property type="molecule type" value="Genomic_DNA"/>
</dbReference>
<comment type="catalytic activity">
    <reaction evidence="1">
        <text>an N-(ADP-alpha-D-ribosyl)-thymidine in DNA + H2O = a thymidine in DNA + ADP-D-ribose</text>
        <dbReference type="Rhea" id="RHEA:71655"/>
        <dbReference type="Rhea" id="RHEA-COMP:13556"/>
        <dbReference type="Rhea" id="RHEA-COMP:18051"/>
        <dbReference type="ChEBI" id="CHEBI:15377"/>
        <dbReference type="ChEBI" id="CHEBI:57967"/>
        <dbReference type="ChEBI" id="CHEBI:137386"/>
        <dbReference type="ChEBI" id="CHEBI:191199"/>
    </reaction>
    <physiologicalReaction direction="left-to-right" evidence="1">
        <dbReference type="Rhea" id="RHEA:71656"/>
    </physiologicalReaction>
</comment>
<dbReference type="InterPro" id="IPR050892">
    <property type="entry name" value="ADP-ribose_metab_enzymes"/>
</dbReference>